<gene>
    <name evidence="1" type="ORF">ACFQ5N_02190</name>
</gene>
<name>A0ABW3WJM8_9FLAO</name>
<dbReference type="EMBL" id="JBHTMV010000002">
    <property type="protein sequence ID" value="MFD1292634.1"/>
    <property type="molecule type" value="Genomic_DNA"/>
</dbReference>
<organism evidence="1 2">
    <name type="scientific">Lutibacter holmesii</name>
    <dbReference type="NCBI Taxonomy" id="1137985"/>
    <lineage>
        <taxon>Bacteria</taxon>
        <taxon>Pseudomonadati</taxon>
        <taxon>Bacteroidota</taxon>
        <taxon>Flavobacteriia</taxon>
        <taxon>Flavobacteriales</taxon>
        <taxon>Flavobacteriaceae</taxon>
        <taxon>Lutibacter</taxon>
    </lineage>
</organism>
<proteinExistence type="predicted"/>
<accession>A0ABW3WJM8</accession>
<evidence type="ECO:0000313" key="1">
    <source>
        <dbReference type="EMBL" id="MFD1292634.1"/>
    </source>
</evidence>
<protein>
    <recommendedName>
        <fullName evidence="3">DUF3168 domain-containing protein</fullName>
    </recommendedName>
</protein>
<keyword evidence="2" id="KW-1185">Reference proteome</keyword>
<dbReference type="Proteomes" id="UP001597241">
    <property type="component" value="Unassembled WGS sequence"/>
</dbReference>
<evidence type="ECO:0008006" key="3">
    <source>
        <dbReference type="Google" id="ProtNLM"/>
    </source>
</evidence>
<reference evidence="2" key="1">
    <citation type="journal article" date="2019" name="Int. J. Syst. Evol. Microbiol.">
        <title>The Global Catalogue of Microorganisms (GCM) 10K type strain sequencing project: providing services to taxonomists for standard genome sequencing and annotation.</title>
        <authorList>
            <consortium name="The Broad Institute Genomics Platform"/>
            <consortium name="The Broad Institute Genome Sequencing Center for Infectious Disease"/>
            <person name="Wu L."/>
            <person name="Ma J."/>
        </authorList>
    </citation>
    <scope>NUCLEOTIDE SEQUENCE [LARGE SCALE GENOMIC DNA]</scope>
    <source>
        <strain evidence="2">CCUG 62221</strain>
    </source>
</reference>
<evidence type="ECO:0000313" key="2">
    <source>
        <dbReference type="Proteomes" id="UP001597241"/>
    </source>
</evidence>
<dbReference type="RefSeq" id="WP_386807342.1">
    <property type="nucleotide sequence ID" value="NZ_JBHTMV010000002.1"/>
</dbReference>
<sequence>MFEISKIIYQLLNSVQLLSDKNIDPQPIISAQSDDYPLVNYAISEGTTYSKENQLQYTASVRIYTDDDYDEALQIADAILEAFKDSAIRFKYNGTQEPQVDAYGQYYTESNYSFKK</sequence>
<comment type="caution">
    <text evidence="1">The sequence shown here is derived from an EMBL/GenBank/DDBJ whole genome shotgun (WGS) entry which is preliminary data.</text>
</comment>